<keyword evidence="7" id="KW-0378">Hydrolase</keyword>
<evidence type="ECO:0000256" key="5">
    <source>
        <dbReference type="ARBA" id="ARBA00022750"/>
    </source>
</evidence>
<dbReference type="Proteomes" id="UP001396334">
    <property type="component" value="Unassembled WGS sequence"/>
</dbReference>
<evidence type="ECO:0000256" key="2">
    <source>
        <dbReference type="ARBA" id="ARBA00022679"/>
    </source>
</evidence>
<evidence type="ECO:0000313" key="12">
    <source>
        <dbReference type="Proteomes" id="UP001396334"/>
    </source>
</evidence>
<dbReference type="PANTHER" id="PTHR33064">
    <property type="entry name" value="POL PROTEIN"/>
    <property type="match status" value="1"/>
</dbReference>
<keyword evidence="3" id="KW-0548">Nucleotidyltransferase</keyword>
<protein>
    <recommendedName>
        <fullName evidence="13">Reverse transcriptase/retrotransposon-derived protein RNase H-like domain-containing protein</fullName>
    </recommendedName>
</protein>
<dbReference type="InterPro" id="IPR051320">
    <property type="entry name" value="Viral_Replic_Matur_Polypro"/>
</dbReference>
<feature type="domain" description="Retropepsins" evidence="9">
    <location>
        <begin position="137"/>
        <end position="220"/>
    </location>
</feature>
<comment type="caution">
    <text evidence="11">The sequence shown here is derived from an EMBL/GenBank/DDBJ whole genome shotgun (WGS) entry which is preliminary data.</text>
</comment>
<dbReference type="EMBL" id="JBBPBN010000924">
    <property type="protein sequence ID" value="KAK8481277.1"/>
    <property type="molecule type" value="Genomic_DNA"/>
</dbReference>
<keyword evidence="6" id="KW-0255">Endonuclease</keyword>
<evidence type="ECO:0000259" key="9">
    <source>
        <dbReference type="Pfam" id="PF00077"/>
    </source>
</evidence>
<evidence type="ECO:0000256" key="1">
    <source>
        <dbReference type="ARBA" id="ARBA00022670"/>
    </source>
</evidence>
<dbReference type="Pfam" id="PF17917">
    <property type="entry name" value="RT_RNaseH"/>
    <property type="match status" value="1"/>
</dbReference>
<evidence type="ECO:0000256" key="8">
    <source>
        <dbReference type="ARBA" id="ARBA00022918"/>
    </source>
</evidence>
<evidence type="ECO:0000256" key="6">
    <source>
        <dbReference type="ARBA" id="ARBA00022759"/>
    </source>
</evidence>
<organism evidence="11 12">
    <name type="scientific">Hibiscus sabdariffa</name>
    <name type="common">roselle</name>
    <dbReference type="NCBI Taxonomy" id="183260"/>
    <lineage>
        <taxon>Eukaryota</taxon>
        <taxon>Viridiplantae</taxon>
        <taxon>Streptophyta</taxon>
        <taxon>Embryophyta</taxon>
        <taxon>Tracheophyta</taxon>
        <taxon>Spermatophyta</taxon>
        <taxon>Magnoliopsida</taxon>
        <taxon>eudicotyledons</taxon>
        <taxon>Gunneridae</taxon>
        <taxon>Pentapetalae</taxon>
        <taxon>rosids</taxon>
        <taxon>malvids</taxon>
        <taxon>Malvales</taxon>
        <taxon>Malvaceae</taxon>
        <taxon>Malvoideae</taxon>
        <taxon>Hibiscus</taxon>
    </lineage>
</organism>
<proteinExistence type="predicted"/>
<feature type="domain" description="Reverse transcriptase RNase H-like" evidence="10">
    <location>
        <begin position="450"/>
        <end position="553"/>
    </location>
</feature>
<name>A0ABR1ZKZ9_9ROSI</name>
<dbReference type="SUPFAM" id="SSF56672">
    <property type="entry name" value="DNA/RNA polymerases"/>
    <property type="match status" value="1"/>
</dbReference>
<keyword evidence="5" id="KW-0064">Aspartyl protease</keyword>
<dbReference type="InterPro" id="IPR043502">
    <property type="entry name" value="DNA/RNA_pol_sf"/>
</dbReference>
<dbReference type="InterPro" id="IPR021109">
    <property type="entry name" value="Peptidase_aspartic_dom_sf"/>
</dbReference>
<evidence type="ECO:0000256" key="3">
    <source>
        <dbReference type="ARBA" id="ARBA00022695"/>
    </source>
</evidence>
<evidence type="ECO:0000256" key="4">
    <source>
        <dbReference type="ARBA" id="ARBA00022722"/>
    </source>
</evidence>
<keyword evidence="2" id="KW-0808">Transferase</keyword>
<sequence length="739" mass="85555">MSKHSREEFFKRKCCSFERRDLEKHYNAMIKLFYPLGAEQGLKQKGAKLIQQIQEQTWIIIPEDDDVESVFSIEDDLSNQSVFAIQSLEEELEEVETDWSSETIYMLQHRISTNSSTVPIPHVQAAVYLEKYGKPIPIIAFIDTGATMSIMNLNVLPKNWWEPHIRYFTSASDQTFKTTLISKPITIQFFPGCFIQTTALGSSLPGKDLIMGFDLYTKIKHLRILPTGIKYKGMHKTFVDTPRLLLTSPAEAISMIIKELKDKACSDSHDEFLSKCHHPLWKNKEFIVKLPFKKNEDINPTKASHSGMNPDHQRLAEVECKELLQQDLIEPSNSQWACEAFYVNKRSEQARGKLSPSEEAHTALLKEFQQLVLRYGIMLSERKMKIAQKEIEFLGMNLKGGQYQPGPHIAQGLLKFLKEDLSKKQTQTMAVRVLKEKLQQLPPLQIPSDEKRILQTDASDKYWGAILFEERDGKRPICGYKSGRFSEAEIHYHSTFKEILAVKKGINKFEFHLIGCHFLVEMDMSSFPQMLKFKQKIIPNPQLLRWAEWFSKYSFDCKHIKGKSNTLADFLIRPNSISKDHNQKIMMFRPSSSKPSKKNKSIQKSAFDIPPNLNPDFPPEVYRLVLENQFHPKARVMIFEYQLNLFQEFGGLMLKPFGLHPDYPFIHPIFFEFTEIPDELKWLLCSASKIAKSSTTAEEEYGKTVRSLKRIQVEKMDPEEYGKTVSSWICWISFAPFLF</sequence>
<dbReference type="Gene3D" id="3.10.10.10">
    <property type="entry name" value="HIV Type 1 Reverse Transcriptase, subunit A, domain 1"/>
    <property type="match status" value="1"/>
</dbReference>
<dbReference type="Pfam" id="PF00077">
    <property type="entry name" value="RVP"/>
    <property type="match status" value="1"/>
</dbReference>
<keyword evidence="4" id="KW-0540">Nuclease</keyword>
<keyword evidence="12" id="KW-1185">Reference proteome</keyword>
<evidence type="ECO:0000256" key="7">
    <source>
        <dbReference type="ARBA" id="ARBA00022801"/>
    </source>
</evidence>
<evidence type="ECO:0000259" key="10">
    <source>
        <dbReference type="Pfam" id="PF17917"/>
    </source>
</evidence>
<evidence type="ECO:0008006" key="13">
    <source>
        <dbReference type="Google" id="ProtNLM"/>
    </source>
</evidence>
<dbReference type="CDD" id="cd09274">
    <property type="entry name" value="RNase_HI_RT_Ty3"/>
    <property type="match status" value="1"/>
</dbReference>
<dbReference type="PANTHER" id="PTHR33064:SF37">
    <property type="entry name" value="RIBONUCLEASE H"/>
    <property type="match status" value="1"/>
</dbReference>
<dbReference type="InterPro" id="IPR041373">
    <property type="entry name" value="RT_RNaseH"/>
</dbReference>
<accession>A0ABR1ZKZ9</accession>
<keyword evidence="1" id="KW-0645">Protease</keyword>
<reference evidence="11 12" key="1">
    <citation type="journal article" date="2024" name="G3 (Bethesda)">
        <title>Genome assembly of Hibiscus sabdariffa L. provides insights into metabolisms of medicinal natural products.</title>
        <authorList>
            <person name="Kim T."/>
        </authorList>
    </citation>
    <scope>NUCLEOTIDE SEQUENCE [LARGE SCALE GENOMIC DNA]</scope>
    <source>
        <strain evidence="11">TK-2024</strain>
        <tissue evidence="11">Old leaves</tissue>
    </source>
</reference>
<dbReference type="InterPro" id="IPR018061">
    <property type="entry name" value="Retropepsins"/>
</dbReference>
<dbReference type="SUPFAM" id="SSF50630">
    <property type="entry name" value="Acid proteases"/>
    <property type="match status" value="1"/>
</dbReference>
<gene>
    <name evidence="11" type="ORF">V6N11_031158</name>
</gene>
<keyword evidence="8" id="KW-0695">RNA-directed DNA polymerase</keyword>
<evidence type="ECO:0000313" key="11">
    <source>
        <dbReference type="EMBL" id="KAK8481277.1"/>
    </source>
</evidence>